<protein>
    <submittedName>
        <fullName evidence="1">Phosphatidylinositol 4,5-bisphosphate 5-phosphatase Inp51p</fullName>
    </submittedName>
</protein>
<evidence type="ECO:0000313" key="1">
    <source>
        <dbReference type="EMBL" id="CAH6719649.1"/>
    </source>
</evidence>
<keyword evidence="2" id="KW-1185">Reference proteome</keyword>
<sequence length="955" mass="110328">MKLYLNEKPRTFIVTSNQWALIIRHPKPTYKKESHHHLHIQTLDNRAIVEFVNIDTIDFKNLKAQTTNDLLGFLGLLNIKGDIYLMFISESETIGTPRVGEDIKVIKSVSSFCLNSDKYDQYTQVGKEVPPNSVKKFLCEGDFYYSTDFDITSSIQERGFEGNSKIFSNNSYYKKFMWNFFLNNELINFRERLTPFELDNFDQSGFLTTITRGYVKTCNIAINKPNDSLLTIINKQSCNKTGPLFGDWGSDDDGNVSNFQECEVIIYNENFCFSYLILKGNLPIFWEVESHFSRNKLISQNSGKKILLSRSFETCQNSFQKHFDKLFNQYGDLHVIKSFPKDNYKGELNKELDSHLNEFNKNDSINQLSVTDFPLKNSTIKKYGYSPSNPYNLINLLSDDLIDFGALFYDSNGKSFVGKQSGVFRIVTFDSLSKANFISKIISQEVIELAFRDIGIKINDEILIKHAKLWEDCNNFINKNVENIITSSNKLKSSSATSTKKTFKSKINKKYLGNVVDVKVNENAMLKLLGRLHDQNYVELINPIHNYINKELAKKSSSYISSKDIILFATTFNINGICYNDDIDKWIFPEGKIKDYDLILIGIQEIIELTATKMVNIDSENKKFWTEKIKKTLNRHGEYSTLWTGQLGGLGLFIFVKKSEMNKISEVESAFKKTGFRGVSSNKGCIAVRFNYENTQLCFVTSHLAAGLNNVEERHYDYKVISKGVKFSKNRKIKDHDGVIWLGDLNFRINLNNEQTKLLIQEGKFNKLFEFDQLNKQMANGESFPFFDEMEITFAPTYKFDNGTNTYDTSEKQRIPAWTDRILNLSRNKIFKQLIYNSFTELKFSDHRPVYSIFKIKIDIENETIKKNLTNEIYDSYKQKFGEFNDIVNNSNLSYLNDKILPPPSSDSRKWWLDGLPAKISINDLNNPNTIINPRYPKNPFTPSPEAEFISKKLI</sequence>
<dbReference type="Proteomes" id="UP001152531">
    <property type="component" value="Unassembled WGS sequence"/>
</dbReference>
<proteinExistence type="predicted"/>
<organism evidence="1 2">
    <name type="scientific">[Candida] jaroonii</name>
    <dbReference type="NCBI Taxonomy" id="467808"/>
    <lineage>
        <taxon>Eukaryota</taxon>
        <taxon>Fungi</taxon>
        <taxon>Dikarya</taxon>
        <taxon>Ascomycota</taxon>
        <taxon>Saccharomycotina</taxon>
        <taxon>Pichiomycetes</taxon>
        <taxon>Debaryomycetaceae</taxon>
        <taxon>Yamadazyma</taxon>
    </lineage>
</organism>
<dbReference type="EMBL" id="CALSDN010000002">
    <property type="protein sequence ID" value="CAH6719649.1"/>
    <property type="molecule type" value="Genomic_DNA"/>
</dbReference>
<comment type="caution">
    <text evidence="1">The sequence shown here is derived from an EMBL/GenBank/DDBJ whole genome shotgun (WGS) entry which is preliminary data.</text>
</comment>
<evidence type="ECO:0000313" key="2">
    <source>
        <dbReference type="Proteomes" id="UP001152531"/>
    </source>
</evidence>
<name>A0ACA9Y3W0_9ASCO</name>
<gene>
    <name evidence="1" type="ORF">CLIB1444_02S13388</name>
</gene>
<reference evidence="1" key="1">
    <citation type="submission" date="2022-06" db="EMBL/GenBank/DDBJ databases">
        <authorList>
            <person name="Legras J.-L."/>
            <person name="Devillers H."/>
            <person name="Grondin C."/>
        </authorList>
    </citation>
    <scope>NUCLEOTIDE SEQUENCE</scope>
    <source>
        <strain evidence="1">CLIB 1444</strain>
    </source>
</reference>
<accession>A0ACA9Y3W0</accession>